<evidence type="ECO:0000256" key="1">
    <source>
        <dbReference type="ARBA" id="ARBA00022729"/>
    </source>
</evidence>
<comment type="caution">
    <text evidence="4">The sequence shown here is derived from an EMBL/GenBank/DDBJ whole genome shotgun (WGS) entry which is preliminary data.</text>
</comment>
<organism evidence="4 5">
    <name type="scientific">Archangium lansingense</name>
    <dbReference type="NCBI Taxonomy" id="2995310"/>
    <lineage>
        <taxon>Bacteria</taxon>
        <taxon>Pseudomonadati</taxon>
        <taxon>Myxococcota</taxon>
        <taxon>Myxococcia</taxon>
        <taxon>Myxococcales</taxon>
        <taxon>Cystobacterineae</taxon>
        <taxon>Archangiaceae</taxon>
        <taxon>Archangium</taxon>
    </lineage>
</organism>
<accession>A0ABT4ABQ2</accession>
<sequence>MRRVLLVGLLGCAACLEPGDPFLAARDTDPPDVLSTEPSAGGTVPANGSLEILFSETMDVRTLRPGISVFEGRVEVPLKLTVPPGSDVEEDIERGDVPYTVTVSTEAGAFVPGTAYTLVLRTSLTDQEGNPLSQEVRVPFRTSP</sequence>
<dbReference type="Pfam" id="PF13205">
    <property type="entry name" value="Big_5"/>
    <property type="match status" value="1"/>
</dbReference>
<evidence type="ECO:0000259" key="3">
    <source>
        <dbReference type="Pfam" id="PF13205"/>
    </source>
</evidence>
<proteinExistence type="predicted"/>
<evidence type="ECO:0000256" key="2">
    <source>
        <dbReference type="SAM" id="MobiDB-lite"/>
    </source>
</evidence>
<dbReference type="Proteomes" id="UP001207654">
    <property type="component" value="Unassembled WGS sequence"/>
</dbReference>
<feature type="region of interest" description="Disordered" evidence="2">
    <location>
        <begin position="26"/>
        <end position="47"/>
    </location>
</feature>
<dbReference type="EMBL" id="JAPNKA010000001">
    <property type="protein sequence ID" value="MCY1079070.1"/>
    <property type="molecule type" value="Genomic_DNA"/>
</dbReference>
<name>A0ABT4ABQ2_9BACT</name>
<keyword evidence="5" id="KW-1185">Reference proteome</keyword>
<dbReference type="InterPro" id="IPR032812">
    <property type="entry name" value="SbsA_Ig"/>
</dbReference>
<dbReference type="RefSeq" id="WP_267537808.1">
    <property type="nucleotide sequence ID" value="NZ_JAPNKA010000001.1"/>
</dbReference>
<evidence type="ECO:0000313" key="5">
    <source>
        <dbReference type="Proteomes" id="UP001207654"/>
    </source>
</evidence>
<keyword evidence="1" id="KW-0732">Signal</keyword>
<evidence type="ECO:0000313" key="4">
    <source>
        <dbReference type="EMBL" id="MCY1079070.1"/>
    </source>
</evidence>
<reference evidence="4 5" key="1">
    <citation type="submission" date="2022-11" db="EMBL/GenBank/DDBJ databases">
        <title>Minimal conservation of predation-associated metabolite biosynthetic gene clusters underscores biosynthetic potential of Myxococcota including descriptions for ten novel species: Archangium lansinium sp. nov., Myxococcus landrumus sp. nov., Nannocystis bai.</title>
        <authorList>
            <person name="Ahearne A."/>
            <person name="Stevens C."/>
            <person name="Phillips K."/>
        </authorList>
    </citation>
    <scope>NUCLEOTIDE SEQUENCE [LARGE SCALE GENOMIC DNA]</scope>
    <source>
        <strain evidence="4 5">MIWBW</strain>
    </source>
</reference>
<feature type="domain" description="SbsA Ig-like" evidence="3">
    <location>
        <begin position="27"/>
        <end position="142"/>
    </location>
</feature>
<protein>
    <submittedName>
        <fullName evidence="4">Ig-like domain-containing protein</fullName>
    </submittedName>
</protein>
<gene>
    <name evidence="4" type="ORF">OV287_31870</name>
</gene>